<dbReference type="InterPro" id="IPR051816">
    <property type="entry name" value="Glycosyl_Hydrolase_31"/>
</dbReference>
<comment type="similarity">
    <text evidence="1 2">Belongs to the glycosyl hydrolase 31 family.</text>
</comment>
<keyword evidence="2" id="KW-0378">Hydrolase</keyword>
<feature type="domain" description="Glycoside hydrolase family 31 TIM barrel" evidence="3">
    <location>
        <begin position="244"/>
        <end position="578"/>
    </location>
</feature>
<dbReference type="Pfam" id="PF01055">
    <property type="entry name" value="Glyco_hydro_31_2nd"/>
    <property type="match status" value="1"/>
</dbReference>
<dbReference type="PANTHER" id="PTHR43863:SF2">
    <property type="entry name" value="MALTASE-GLUCOAMYLASE"/>
    <property type="match status" value="1"/>
</dbReference>
<dbReference type="InterPro" id="IPR025887">
    <property type="entry name" value="Glyco_hydro_31_N_dom"/>
</dbReference>
<dbReference type="PANTHER" id="PTHR43863">
    <property type="entry name" value="HYDROLASE, PUTATIVE (AFU_ORTHOLOGUE AFUA_1G03140)-RELATED"/>
    <property type="match status" value="1"/>
</dbReference>
<dbReference type="GO" id="GO:0004553">
    <property type="term" value="F:hydrolase activity, hydrolyzing O-glycosyl compounds"/>
    <property type="evidence" value="ECO:0007669"/>
    <property type="project" value="InterPro"/>
</dbReference>
<dbReference type="OrthoDB" id="176168at2"/>
<dbReference type="Gene3D" id="2.60.40.1760">
    <property type="entry name" value="glycosyl hydrolase (family 31)"/>
    <property type="match status" value="1"/>
</dbReference>
<protein>
    <submittedName>
        <fullName evidence="6">Family 31 glucosidase</fullName>
    </submittedName>
</protein>
<dbReference type="CDD" id="cd14752">
    <property type="entry name" value="GH31_N"/>
    <property type="match status" value="1"/>
</dbReference>
<dbReference type="SUPFAM" id="SSF51445">
    <property type="entry name" value="(Trans)glycosidases"/>
    <property type="match status" value="1"/>
</dbReference>
<dbReference type="InterPro" id="IPR013780">
    <property type="entry name" value="Glyco_hydro_b"/>
</dbReference>
<dbReference type="GO" id="GO:0030246">
    <property type="term" value="F:carbohydrate binding"/>
    <property type="evidence" value="ECO:0007669"/>
    <property type="project" value="InterPro"/>
</dbReference>
<dbReference type="RefSeq" id="WP_058293310.1">
    <property type="nucleotide sequence ID" value="NZ_CAMRXG010000014.1"/>
</dbReference>
<dbReference type="AlphaFoldDB" id="A0A2A7MBS9"/>
<dbReference type="EMBL" id="PDCJ01000005">
    <property type="protein sequence ID" value="PEG29125.1"/>
    <property type="molecule type" value="Genomic_DNA"/>
</dbReference>
<evidence type="ECO:0000313" key="6">
    <source>
        <dbReference type="EMBL" id="PEG29125.1"/>
    </source>
</evidence>
<sequence length="689" mass="79749">MFLKERDRLIRKFDNETVWIEPWGDNSLRVRATLLPEMPDNKWALLDRQEKENDNLKIEIKNNEASIKNGNISATFTSRGTIIFRNQKDEVILEEYIRQRAVLNDTGNEDVNVKTIKAFSSTLKLNPREFKPILGGDYNLTVRFESDPEEKIFGMGQYQQTFLNLKNCSIELAQRNSQSSVPFYISSKGYGFLWNNPGVGKVNFAKNITEWQLYSTKVLDYWITAGDTPAEIEEKYAEVAGKVPMMPDYALGLWQSKMRYQTQDEVMEVARRYKEKGITPSVIVIDFFHWTEQGHFDFDERYWPDPAKMIKELDEMGIKAMISVWPTVSTNAKTYQEFLENGYLIHVDRGVKMTMQQLGNTVFIDTTNPNAQKYVWSKLKESYVSKGFKLFWLDVAEPGYMVYDFDNYRYYNGPSLQVANLYPLEYTKMVYDGLKEEGEENIVSLVRCAWAGSQRYGALAWSGDIDSSFKAFRNQVNSGLNMGIAGIPWWTTDIGGFHGGNPDDEEFRELMIRWFQYGTFTPVLRMHGDRQPHSEPLGTDSGGQCSSGAPNEIWSYGEENEKIFTKYIRIREALKPYIKELMKEAHEKGTPIMRPLFYDFPNDKTAWNIENTFMFGPDILVAPIINYKEREREVYLPTGENWIDANTGKQYSGGNYYTIDADIDSIPVFYKLNNEAVKLPMFKDIVRGE</sequence>
<gene>
    <name evidence="6" type="ORF">CQ394_19585</name>
</gene>
<proteinExistence type="inferred from homology"/>
<evidence type="ECO:0000259" key="5">
    <source>
        <dbReference type="Pfam" id="PF21365"/>
    </source>
</evidence>
<dbReference type="Proteomes" id="UP000220840">
    <property type="component" value="Unassembled WGS sequence"/>
</dbReference>
<name>A0A2A7MBS9_9CLOT</name>
<dbReference type="InterPro" id="IPR011013">
    <property type="entry name" value="Gal_mutarotase_sf_dom"/>
</dbReference>
<dbReference type="Pfam" id="PF13802">
    <property type="entry name" value="Gal_mutarotas_2"/>
    <property type="match status" value="1"/>
</dbReference>
<dbReference type="Pfam" id="PF21365">
    <property type="entry name" value="Glyco_hydro_31_3rd"/>
    <property type="match status" value="1"/>
</dbReference>
<accession>A0A2A7MBS9</accession>
<evidence type="ECO:0000313" key="7">
    <source>
        <dbReference type="Proteomes" id="UP000220840"/>
    </source>
</evidence>
<dbReference type="InterPro" id="IPR048395">
    <property type="entry name" value="Glyco_hydro_31_C"/>
</dbReference>
<reference evidence="6 7" key="1">
    <citation type="submission" date="2017-10" db="EMBL/GenBank/DDBJ databases">
        <title>Effective Description of Clostridium neonatale sp. nov. linked to necrotizing enterocolitis in neonates and a clarification of species assignable to the genus Clostridium (Prazmowski 1880) emend. Lawson and Rainey 2016.</title>
        <authorList>
            <person name="Bernard K."/>
            <person name="Burdz T."/>
            <person name="Wiebe D."/>
            <person name="Balcewich B."/>
            <person name="Alfa M."/>
            <person name="Bernier A.-M."/>
        </authorList>
    </citation>
    <scope>NUCLEOTIDE SEQUENCE [LARGE SCALE GENOMIC DNA]</scope>
    <source>
        <strain evidence="6 7">LCDC99A005</strain>
    </source>
</reference>
<dbReference type="InterPro" id="IPR000322">
    <property type="entry name" value="Glyco_hydro_31_TIM"/>
</dbReference>
<dbReference type="Gene3D" id="2.60.40.1180">
    <property type="entry name" value="Golgi alpha-mannosidase II"/>
    <property type="match status" value="1"/>
</dbReference>
<feature type="domain" description="Glycosyl hydrolase family 31 C-terminal" evidence="5">
    <location>
        <begin position="589"/>
        <end position="671"/>
    </location>
</feature>
<dbReference type="CDD" id="cd06591">
    <property type="entry name" value="GH31_xylosidase_XylS"/>
    <property type="match status" value="1"/>
</dbReference>
<keyword evidence="7" id="KW-1185">Reference proteome</keyword>
<dbReference type="Gene3D" id="3.20.20.80">
    <property type="entry name" value="Glycosidases"/>
    <property type="match status" value="1"/>
</dbReference>
<evidence type="ECO:0000259" key="4">
    <source>
        <dbReference type="Pfam" id="PF13802"/>
    </source>
</evidence>
<dbReference type="SUPFAM" id="SSF74650">
    <property type="entry name" value="Galactose mutarotase-like"/>
    <property type="match status" value="1"/>
</dbReference>
<dbReference type="InterPro" id="IPR017853">
    <property type="entry name" value="GH"/>
</dbReference>
<feature type="domain" description="Glycoside hydrolase family 31 N-terminal" evidence="4">
    <location>
        <begin position="20"/>
        <end position="198"/>
    </location>
</feature>
<evidence type="ECO:0000256" key="1">
    <source>
        <dbReference type="ARBA" id="ARBA00007806"/>
    </source>
</evidence>
<dbReference type="SUPFAM" id="SSF51011">
    <property type="entry name" value="Glycosyl hydrolase domain"/>
    <property type="match status" value="1"/>
</dbReference>
<comment type="caution">
    <text evidence="6">The sequence shown here is derived from an EMBL/GenBank/DDBJ whole genome shotgun (WGS) entry which is preliminary data.</text>
</comment>
<dbReference type="STRING" id="137838.GCA_001458595_00315"/>
<keyword evidence="2" id="KW-0326">Glycosidase</keyword>
<dbReference type="GO" id="GO:0005975">
    <property type="term" value="P:carbohydrate metabolic process"/>
    <property type="evidence" value="ECO:0007669"/>
    <property type="project" value="InterPro"/>
</dbReference>
<organism evidence="6 7">
    <name type="scientific">Clostridium neonatale</name>
    <dbReference type="NCBI Taxonomy" id="137838"/>
    <lineage>
        <taxon>Bacteria</taxon>
        <taxon>Bacillati</taxon>
        <taxon>Bacillota</taxon>
        <taxon>Clostridia</taxon>
        <taxon>Eubacteriales</taxon>
        <taxon>Clostridiaceae</taxon>
        <taxon>Clostridium</taxon>
    </lineage>
</organism>
<evidence type="ECO:0000256" key="2">
    <source>
        <dbReference type="RuleBase" id="RU361185"/>
    </source>
</evidence>
<evidence type="ECO:0000259" key="3">
    <source>
        <dbReference type="Pfam" id="PF01055"/>
    </source>
</evidence>